<dbReference type="EMBL" id="CM008053">
    <property type="protein sequence ID" value="PVH34146.1"/>
    <property type="molecule type" value="Genomic_DNA"/>
</dbReference>
<dbReference type="EMBL" id="CM008053">
    <property type="protein sequence ID" value="PVH34145.1"/>
    <property type="molecule type" value="Genomic_DNA"/>
</dbReference>
<dbReference type="Gramene" id="PVH34146">
    <property type="protein sequence ID" value="PVH34146"/>
    <property type="gene ID" value="PAHAL_8G157600"/>
</dbReference>
<sequence length="75" mass="8498">MIVLLGLGRRVRHQCLANVSAILLLAEEDRKPQASTEHLFRRAVQPFPFRADSDSEVTETPTFMALPAARRDGWH</sequence>
<organism evidence="1">
    <name type="scientific">Panicum hallii</name>
    <dbReference type="NCBI Taxonomy" id="206008"/>
    <lineage>
        <taxon>Eukaryota</taxon>
        <taxon>Viridiplantae</taxon>
        <taxon>Streptophyta</taxon>
        <taxon>Embryophyta</taxon>
        <taxon>Tracheophyta</taxon>
        <taxon>Spermatophyta</taxon>
        <taxon>Magnoliopsida</taxon>
        <taxon>Liliopsida</taxon>
        <taxon>Poales</taxon>
        <taxon>Poaceae</taxon>
        <taxon>PACMAD clade</taxon>
        <taxon>Panicoideae</taxon>
        <taxon>Panicodae</taxon>
        <taxon>Paniceae</taxon>
        <taxon>Panicinae</taxon>
        <taxon>Panicum</taxon>
        <taxon>Panicum sect. Panicum</taxon>
    </lineage>
</organism>
<dbReference type="Gramene" id="PVH34147">
    <property type="protein sequence ID" value="PVH34147"/>
    <property type="gene ID" value="PAHAL_8G157600"/>
</dbReference>
<accession>A0A2T8I8Y6</accession>
<dbReference type="EMBL" id="CM008053">
    <property type="protein sequence ID" value="PVH34147.1"/>
    <property type="molecule type" value="Genomic_DNA"/>
</dbReference>
<dbReference type="Gramene" id="PVH34145">
    <property type="protein sequence ID" value="PVH34145"/>
    <property type="gene ID" value="PAHAL_8G157600"/>
</dbReference>
<proteinExistence type="predicted"/>
<reference evidence="1" key="1">
    <citation type="submission" date="2018-04" db="EMBL/GenBank/DDBJ databases">
        <title>WGS assembly of Panicum hallii.</title>
        <authorList>
            <person name="Lovell J."/>
            <person name="Jenkins J."/>
            <person name="Lowry D."/>
            <person name="Mamidi S."/>
            <person name="Sreedasyam A."/>
            <person name="Weng X."/>
            <person name="Barry K."/>
            <person name="Bonette J."/>
            <person name="Campitelli B."/>
            <person name="Daum C."/>
            <person name="Gordon S."/>
            <person name="Gould B."/>
            <person name="Lipzen A."/>
            <person name="Macqueen A."/>
            <person name="Palacio-Mejia J."/>
            <person name="Plott C."/>
            <person name="Shakirov E."/>
            <person name="Shu S."/>
            <person name="Yoshinaga Y."/>
            <person name="Zane M."/>
            <person name="Rokhsar D."/>
            <person name="Grimwood J."/>
            <person name="Schmutz J."/>
            <person name="Juenger T."/>
        </authorList>
    </citation>
    <scope>NUCLEOTIDE SEQUENCE [LARGE SCALE GENOMIC DNA]</scope>
    <source>
        <strain evidence="1">FIL2</strain>
    </source>
</reference>
<protein>
    <submittedName>
        <fullName evidence="1">Uncharacterized protein</fullName>
    </submittedName>
</protein>
<evidence type="ECO:0000313" key="1">
    <source>
        <dbReference type="EMBL" id="PVH34146.1"/>
    </source>
</evidence>
<dbReference type="Proteomes" id="UP000243499">
    <property type="component" value="Chromosome 8"/>
</dbReference>
<dbReference type="EMBL" id="CM008053">
    <property type="protein sequence ID" value="PVH34148.1"/>
    <property type="molecule type" value="Genomic_DNA"/>
</dbReference>
<name>A0A2T8I8Y6_9POAL</name>
<gene>
    <name evidence="1" type="ORF">PAHAL_8G157600</name>
</gene>
<dbReference type="Gramene" id="PVH34148">
    <property type="protein sequence ID" value="PVH34148"/>
    <property type="gene ID" value="PAHAL_8G157600"/>
</dbReference>
<dbReference type="AlphaFoldDB" id="A0A2T8I8Y6"/>